<dbReference type="Proteomes" id="UP000306319">
    <property type="component" value="Unassembled WGS sequence"/>
</dbReference>
<protein>
    <submittedName>
        <fullName evidence="1">Uncharacterized protein</fullName>
    </submittedName>
</protein>
<sequence length="524" mass="59821">MKRLLLFFTLITLFAPLIDAQWQWRVSVSDWISGETGTSPDAFLWIPENCQKVNAVMFANQNMDEETLFELPSFRKHLSEMGIALIWFAPMLEQQWDVKTGVQQSFDNTLRALAEVSGYDEIATSPLIPFGHSAQATMPWNFAAWNPNRTLCIISFHGDAPRTNLCGYGRENLEWGRTRNIDGIPSIMIVGEYEWWDARVLPALAFKMKYPGSCISFLGDAGRGHFDVSEQTADYIALFIRKTLETRPDLEKIKPEDGWLAQWWRPSDKKRAAAAPVNKYKGNPHEAFWYFDKEMAKLAEQRYTATRHKQPTYLNFRQNGKLLNYDDNQHIKTRAVFSPEADGITYHLNVQFTDSTHNNLSDNHPDIKPSIKRICGPVKVINDSTFRVDFYRIGINNPKRSWDMVLCAEAPGNRIYKESVQQIEIKLPGRHENGKRQTIFFPSIDDVPEGTESIALNATTDRNLPVSYFVKEGPAVVEGNNLIITGIPPRSKFPVKVVVVAWQYGKTGEVNTAEPVEQTFYITK</sequence>
<dbReference type="EMBL" id="SRYB01000020">
    <property type="protein sequence ID" value="TGY77802.1"/>
    <property type="molecule type" value="Genomic_DNA"/>
</dbReference>
<proteinExistence type="predicted"/>
<reference evidence="1" key="1">
    <citation type="submission" date="2019-04" db="EMBL/GenBank/DDBJ databases">
        <title>Microbes associate with the intestines of laboratory mice.</title>
        <authorList>
            <person name="Navarre W."/>
            <person name="Wong E."/>
            <person name="Huang K."/>
            <person name="Tropini C."/>
            <person name="Ng K."/>
            <person name="Yu B."/>
        </authorList>
    </citation>
    <scope>NUCLEOTIDE SEQUENCE</scope>
    <source>
        <strain evidence="1">NM04_E33</strain>
    </source>
</reference>
<evidence type="ECO:0000313" key="2">
    <source>
        <dbReference type="Proteomes" id="UP000306319"/>
    </source>
</evidence>
<comment type="caution">
    <text evidence="1">The sequence shown here is derived from an EMBL/GenBank/DDBJ whole genome shotgun (WGS) entry which is preliminary data.</text>
</comment>
<keyword evidence="2" id="KW-1185">Reference proteome</keyword>
<name>A0AC61RGE7_9BACT</name>
<evidence type="ECO:0000313" key="1">
    <source>
        <dbReference type="EMBL" id="TGY77802.1"/>
    </source>
</evidence>
<gene>
    <name evidence="1" type="ORF">E5331_13210</name>
</gene>
<accession>A0AC61RGE7</accession>
<organism evidence="1 2">
    <name type="scientific">Lepagella muris</name>
    <dbReference type="NCBI Taxonomy" id="3032870"/>
    <lineage>
        <taxon>Bacteria</taxon>
        <taxon>Pseudomonadati</taxon>
        <taxon>Bacteroidota</taxon>
        <taxon>Bacteroidia</taxon>
        <taxon>Bacteroidales</taxon>
        <taxon>Muribaculaceae</taxon>
        <taxon>Lepagella</taxon>
    </lineage>
</organism>